<gene>
    <name evidence="7" type="ORF">GB864_03545</name>
</gene>
<feature type="transmembrane region" description="Helical" evidence="5">
    <location>
        <begin position="290"/>
        <end position="310"/>
    </location>
</feature>
<keyword evidence="3 5" id="KW-1133">Transmembrane helix</keyword>
<keyword evidence="8" id="KW-1185">Reference proteome</keyword>
<evidence type="ECO:0000313" key="7">
    <source>
        <dbReference type="EMBL" id="MWB97631.1"/>
    </source>
</evidence>
<feature type="transmembrane region" description="Helical" evidence="5">
    <location>
        <begin position="257"/>
        <end position="278"/>
    </location>
</feature>
<evidence type="ECO:0000256" key="3">
    <source>
        <dbReference type="ARBA" id="ARBA00022989"/>
    </source>
</evidence>
<evidence type="ECO:0000256" key="1">
    <source>
        <dbReference type="ARBA" id="ARBA00004651"/>
    </source>
</evidence>
<dbReference type="InterPro" id="IPR011701">
    <property type="entry name" value="MFS"/>
</dbReference>
<dbReference type="PRINTS" id="PR01036">
    <property type="entry name" value="TCRTETB"/>
</dbReference>
<organism evidence="7 8">
    <name type="scientific">Agromyces seonyuensis</name>
    <dbReference type="NCBI Taxonomy" id="2662446"/>
    <lineage>
        <taxon>Bacteria</taxon>
        <taxon>Bacillati</taxon>
        <taxon>Actinomycetota</taxon>
        <taxon>Actinomycetes</taxon>
        <taxon>Micrococcales</taxon>
        <taxon>Microbacteriaceae</taxon>
        <taxon>Agromyces</taxon>
    </lineage>
</organism>
<feature type="transmembrane region" description="Helical" evidence="5">
    <location>
        <begin position="131"/>
        <end position="154"/>
    </location>
</feature>
<evidence type="ECO:0000313" key="8">
    <source>
        <dbReference type="Proteomes" id="UP000438182"/>
    </source>
</evidence>
<evidence type="ECO:0000259" key="6">
    <source>
        <dbReference type="PROSITE" id="PS50850"/>
    </source>
</evidence>
<dbReference type="EMBL" id="WSTA01000009">
    <property type="protein sequence ID" value="MWB97631.1"/>
    <property type="molecule type" value="Genomic_DNA"/>
</dbReference>
<feature type="transmembrane region" description="Helical" evidence="5">
    <location>
        <begin position="415"/>
        <end position="435"/>
    </location>
</feature>
<sequence length="447" mass="45707">MAPSLRWLTVGMVALIVIAAFESLAVTTVMPGIAAELDGEELFALAFAVPFAAGVVGMVVIGNWTDRRGPVVPLIVAGSVFAVGLVIAGLAPTMEVFVLGRLVHGLGGAAVTVPIYVIVARVYPPTLHPRIFAAFAAAWVVPSIIGPAIAGAIADAEGIGWRWVFLGVLVITVPAAFLMAAPLFRARDAVAGDPSVPWSRSRFGWALVAAVAALGVSLSEELAAPWRWVVALASIALVVVAARPLLPAGALRVARGLPAAVVLRMLVAGAFFATELYLPYLLQSEYELTPALSGVVLTGAGISWAAGSWLQGRLGARLTNARAVAIGTATLLAALVAVLATAAFALPVWCAFAAWTVAGAGMGLMYPRFTVSVLELSPVSAQGFNSSALTIGESLGVSVSISVTALVAGALAFDAFTAEFAVTVLVALVALLLAARMRPAASASDRG</sequence>
<feature type="transmembrane region" description="Helical" evidence="5">
    <location>
        <begin position="202"/>
        <end position="219"/>
    </location>
</feature>
<feature type="transmembrane region" description="Helical" evidence="5">
    <location>
        <begin position="71"/>
        <end position="91"/>
    </location>
</feature>
<proteinExistence type="predicted"/>
<dbReference type="Proteomes" id="UP000438182">
    <property type="component" value="Unassembled WGS sequence"/>
</dbReference>
<dbReference type="PANTHER" id="PTHR23501">
    <property type="entry name" value="MAJOR FACILITATOR SUPERFAMILY"/>
    <property type="match status" value="1"/>
</dbReference>
<feature type="transmembrane region" description="Helical" evidence="5">
    <location>
        <begin position="346"/>
        <end position="366"/>
    </location>
</feature>
<dbReference type="SUPFAM" id="SSF103473">
    <property type="entry name" value="MFS general substrate transporter"/>
    <property type="match status" value="1"/>
</dbReference>
<feature type="domain" description="Major facilitator superfamily (MFS) profile" evidence="6">
    <location>
        <begin position="8"/>
        <end position="438"/>
    </location>
</feature>
<dbReference type="Gene3D" id="1.20.1250.20">
    <property type="entry name" value="MFS general substrate transporter like domains"/>
    <property type="match status" value="2"/>
</dbReference>
<comment type="subcellular location">
    <subcellularLocation>
        <location evidence="1">Cell membrane</location>
        <topology evidence="1">Multi-pass membrane protein</topology>
    </subcellularLocation>
</comment>
<feature type="transmembrane region" description="Helical" evidence="5">
    <location>
        <begin position="97"/>
        <end position="119"/>
    </location>
</feature>
<reference evidence="7 8" key="1">
    <citation type="submission" date="2019-12" db="EMBL/GenBank/DDBJ databases">
        <authorList>
            <person name="Kim Y.S."/>
        </authorList>
    </citation>
    <scope>NUCLEOTIDE SEQUENCE [LARGE SCALE GENOMIC DNA]</scope>
    <source>
        <strain evidence="7 8">MMS17-SY077</strain>
    </source>
</reference>
<feature type="transmembrane region" description="Helical" evidence="5">
    <location>
        <begin position="7"/>
        <end position="30"/>
    </location>
</feature>
<keyword evidence="2 5" id="KW-0812">Transmembrane</keyword>
<feature type="transmembrane region" description="Helical" evidence="5">
    <location>
        <begin position="225"/>
        <end position="245"/>
    </location>
</feature>
<feature type="transmembrane region" description="Helical" evidence="5">
    <location>
        <begin position="160"/>
        <end position="181"/>
    </location>
</feature>
<dbReference type="Pfam" id="PF07690">
    <property type="entry name" value="MFS_1"/>
    <property type="match status" value="1"/>
</dbReference>
<feature type="transmembrane region" description="Helical" evidence="5">
    <location>
        <begin position="387"/>
        <end position="409"/>
    </location>
</feature>
<protein>
    <submittedName>
        <fullName evidence="7">MFS transporter</fullName>
    </submittedName>
</protein>
<dbReference type="GO" id="GO:0022857">
    <property type="term" value="F:transmembrane transporter activity"/>
    <property type="evidence" value="ECO:0007669"/>
    <property type="project" value="InterPro"/>
</dbReference>
<accession>A0A6I4NU58</accession>
<dbReference type="PROSITE" id="PS50850">
    <property type="entry name" value="MFS"/>
    <property type="match status" value="1"/>
</dbReference>
<dbReference type="InterPro" id="IPR036259">
    <property type="entry name" value="MFS_trans_sf"/>
</dbReference>
<keyword evidence="4 5" id="KW-0472">Membrane</keyword>
<dbReference type="PANTHER" id="PTHR23501:SF154">
    <property type="entry name" value="MULTIDRUG-EFFLUX TRANSPORTER RV1634-RELATED"/>
    <property type="match status" value="1"/>
</dbReference>
<dbReference type="GO" id="GO:0005886">
    <property type="term" value="C:plasma membrane"/>
    <property type="evidence" value="ECO:0007669"/>
    <property type="project" value="UniProtKB-SubCell"/>
</dbReference>
<comment type="caution">
    <text evidence="7">The sequence shown here is derived from an EMBL/GenBank/DDBJ whole genome shotgun (WGS) entry which is preliminary data.</text>
</comment>
<evidence type="ECO:0000256" key="2">
    <source>
        <dbReference type="ARBA" id="ARBA00022692"/>
    </source>
</evidence>
<dbReference type="InterPro" id="IPR020846">
    <property type="entry name" value="MFS_dom"/>
</dbReference>
<evidence type="ECO:0000256" key="5">
    <source>
        <dbReference type="SAM" id="Phobius"/>
    </source>
</evidence>
<dbReference type="AlphaFoldDB" id="A0A6I4NU58"/>
<evidence type="ECO:0000256" key="4">
    <source>
        <dbReference type="ARBA" id="ARBA00023136"/>
    </source>
</evidence>
<name>A0A6I4NU58_9MICO</name>
<feature type="transmembrane region" description="Helical" evidence="5">
    <location>
        <begin position="322"/>
        <end position="340"/>
    </location>
</feature>
<feature type="transmembrane region" description="Helical" evidence="5">
    <location>
        <begin position="42"/>
        <end position="64"/>
    </location>
</feature>